<gene>
    <name evidence="3" type="ORF">VCR4J5_1580019</name>
    <name evidence="2" type="ORF">VCR5J5_1550019</name>
</gene>
<evidence type="ECO:0000313" key="4">
    <source>
        <dbReference type="Proteomes" id="UP000049077"/>
    </source>
</evidence>
<sequence length="115" mass="13511">MWFFEGMKIPQDQTYTISSTQHFNHEQAIEWSEGALNIRAFAFQTGEYLVVIGMNINHHILFLDKLELILFWSLGLAFLISSVYSYWIVNSGLKPIIEVNQHIQQISPRENRHPY</sequence>
<keyword evidence="1" id="KW-0472">Membrane</keyword>
<dbReference type="EMBL" id="CCJX01000066">
    <property type="protein sequence ID" value="CDT17633.1"/>
    <property type="molecule type" value="Genomic_DNA"/>
</dbReference>
<evidence type="ECO:0000256" key="1">
    <source>
        <dbReference type="SAM" id="Phobius"/>
    </source>
</evidence>
<dbReference type="AlphaFoldDB" id="A0A4R2FTV2"/>
<proteinExistence type="predicted"/>
<keyword evidence="1" id="KW-0812">Transmembrane</keyword>
<reference evidence="2 4" key="1">
    <citation type="submission" date="2014-06" db="EMBL/GenBank/DDBJ databases">
        <authorList>
            <person name="Le Roux F."/>
        </authorList>
    </citation>
    <scope>NUCLEOTIDE SEQUENCE</scope>
    <source>
        <strain evidence="3 4">J5-4</strain>
        <strain evidence="2">J5-5</strain>
    </source>
</reference>
<accession>A0A4R2FTV2</accession>
<comment type="caution">
    <text evidence="2">The sequence shown here is derived from an EMBL/GenBank/DDBJ whole genome shotgun (WGS) entry which is preliminary data.</text>
</comment>
<evidence type="ECO:0000313" key="5">
    <source>
        <dbReference type="Proteomes" id="UP000049495"/>
    </source>
</evidence>
<feature type="transmembrane region" description="Helical" evidence="1">
    <location>
        <begin position="69"/>
        <end position="89"/>
    </location>
</feature>
<reference evidence="5" key="2">
    <citation type="submission" date="2014-06" db="EMBL/GenBank/DDBJ databases">
        <authorList>
            <person name="Le Roux Frederique"/>
        </authorList>
    </citation>
    <scope>NUCLEOTIDE SEQUENCE [LARGE SCALE GENOMIC DNA]</scope>
    <source>
        <strain evidence="5">J5-5</strain>
    </source>
</reference>
<keyword evidence="4" id="KW-1185">Reference proteome</keyword>
<evidence type="ECO:0000313" key="3">
    <source>
        <dbReference type="EMBL" id="CDT17633.1"/>
    </source>
</evidence>
<protein>
    <submittedName>
        <fullName evidence="2">Two component sensor protein</fullName>
    </submittedName>
</protein>
<organism evidence="2 5">
    <name type="scientific">Vibrio crassostreae</name>
    <dbReference type="NCBI Taxonomy" id="246167"/>
    <lineage>
        <taxon>Bacteria</taxon>
        <taxon>Pseudomonadati</taxon>
        <taxon>Pseudomonadota</taxon>
        <taxon>Gammaproteobacteria</taxon>
        <taxon>Vibrionales</taxon>
        <taxon>Vibrionaceae</taxon>
        <taxon>Vibrio</taxon>
    </lineage>
</organism>
<dbReference type="RefSeq" id="WP_053083661.1">
    <property type="nucleotide sequence ID" value="NZ_JAFNAZ010000272.1"/>
</dbReference>
<keyword evidence="1" id="KW-1133">Transmembrane helix</keyword>
<name>A0A4R2FTV2_9VIBR</name>
<dbReference type="EMBL" id="CCJV01000063">
    <property type="protein sequence ID" value="CDT16290.1"/>
    <property type="molecule type" value="Genomic_DNA"/>
</dbReference>
<evidence type="ECO:0000313" key="2">
    <source>
        <dbReference type="EMBL" id="CDT16290.1"/>
    </source>
</evidence>
<dbReference type="Proteomes" id="UP000049077">
    <property type="component" value="Unassembled WGS sequence"/>
</dbReference>
<dbReference type="Proteomes" id="UP000049495">
    <property type="component" value="Unassembled WGS sequence"/>
</dbReference>